<feature type="compositionally biased region" description="Basic and acidic residues" evidence="1">
    <location>
        <begin position="462"/>
        <end position="482"/>
    </location>
</feature>
<protein>
    <recommendedName>
        <fullName evidence="4">Pal1 cell morphology protein</fullName>
    </recommendedName>
</protein>
<evidence type="ECO:0000313" key="2">
    <source>
        <dbReference type="EMBL" id="RYO95939.1"/>
    </source>
</evidence>
<accession>A0A4Q4T2Z5</accession>
<dbReference type="Proteomes" id="UP000293360">
    <property type="component" value="Unassembled WGS sequence"/>
</dbReference>
<feature type="region of interest" description="Disordered" evidence="1">
    <location>
        <begin position="52"/>
        <end position="234"/>
    </location>
</feature>
<feature type="compositionally biased region" description="Low complexity" evidence="1">
    <location>
        <begin position="208"/>
        <end position="221"/>
    </location>
</feature>
<dbReference type="OrthoDB" id="5389892at2759"/>
<comment type="caution">
    <text evidence="2">The sequence shown here is derived from an EMBL/GenBank/DDBJ whole genome shotgun (WGS) entry which is preliminary data.</text>
</comment>
<proteinExistence type="predicted"/>
<dbReference type="GO" id="GO:0005737">
    <property type="term" value="C:cytoplasm"/>
    <property type="evidence" value="ECO:0007669"/>
    <property type="project" value="TreeGrafter"/>
</dbReference>
<feature type="compositionally biased region" description="Basic and acidic residues" evidence="1">
    <location>
        <begin position="120"/>
        <end position="129"/>
    </location>
</feature>
<dbReference type="PANTHER" id="PTHR28307:SF1">
    <property type="entry name" value="PAL1 CELL MORPHOLOGY PROTEIN"/>
    <property type="match status" value="1"/>
</dbReference>
<dbReference type="EMBL" id="QJNU01000528">
    <property type="protein sequence ID" value="RYO95939.1"/>
    <property type="molecule type" value="Genomic_DNA"/>
</dbReference>
<evidence type="ECO:0000256" key="1">
    <source>
        <dbReference type="SAM" id="MobiDB-lite"/>
    </source>
</evidence>
<keyword evidence="3" id="KW-1185">Reference proteome</keyword>
<organism evidence="2 3">
    <name type="scientific">Monosporascus ibericus</name>
    <dbReference type="NCBI Taxonomy" id="155417"/>
    <lineage>
        <taxon>Eukaryota</taxon>
        <taxon>Fungi</taxon>
        <taxon>Dikarya</taxon>
        <taxon>Ascomycota</taxon>
        <taxon>Pezizomycotina</taxon>
        <taxon>Sordariomycetes</taxon>
        <taxon>Xylariomycetidae</taxon>
        <taxon>Xylariales</taxon>
        <taxon>Xylariales incertae sedis</taxon>
        <taxon>Monosporascus</taxon>
    </lineage>
</organism>
<evidence type="ECO:0000313" key="3">
    <source>
        <dbReference type="Proteomes" id="UP000293360"/>
    </source>
</evidence>
<feature type="compositionally biased region" description="Basic and acidic residues" evidence="1">
    <location>
        <begin position="1"/>
        <end position="25"/>
    </location>
</feature>
<dbReference type="Pfam" id="PF08316">
    <property type="entry name" value="Pal1"/>
    <property type="match status" value="1"/>
</dbReference>
<feature type="compositionally biased region" description="Polar residues" evidence="1">
    <location>
        <begin position="436"/>
        <end position="446"/>
    </location>
</feature>
<name>A0A4Q4T2Z5_9PEZI</name>
<dbReference type="PANTHER" id="PTHR28307">
    <property type="entry name" value="PROTEIN PAL1"/>
    <property type="match status" value="1"/>
</dbReference>
<feature type="compositionally biased region" description="Polar residues" evidence="1">
    <location>
        <begin position="58"/>
        <end position="70"/>
    </location>
</feature>
<feature type="compositionally biased region" description="Polar residues" evidence="1">
    <location>
        <begin position="159"/>
        <end position="175"/>
    </location>
</feature>
<dbReference type="AlphaFoldDB" id="A0A4Q4T2Z5"/>
<feature type="compositionally biased region" description="Basic and acidic residues" evidence="1">
    <location>
        <begin position="176"/>
        <end position="193"/>
    </location>
</feature>
<feature type="region of interest" description="Disordered" evidence="1">
    <location>
        <begin position="1"/>
        <end position="40"/>
    </location>
</feature>
<feature type="region of interest" description="Disordered" evidence="1">
    <location>
        <begin position="393"/>
        <end position="482"/>
    </location>
</feature>
<sequence>MRKKRRESEPPARPRMESKLKKEADTFSEASDGSPETRRRRHKNWAHYYINEPLSAPEPSQLTGPGSSFVKQHHPRSQPYSDKGKQPATPVRGKHRRSSSATRTTGSPIPSGDKSPPSNRQDKLDEQKLIDLFGFDPSCPDRDIHSRRISTSDTKKLVHSSSQARTSKSNSTETLRTAKDASSHIGTPKDRRYPPIAGLRTAPRLHRSQSLNSGQGGLSRNRSLSERYPGDMSQRPLDQIKRDAKAANRAPHLRKNNIPPTDMIDALDDVGVGGAYHHGGPFDATLASRNKNKKYAPVEAVKETNMKALKATPYEYVQDSLRRHVPLQGTAIVPSGQEDMFGRRMSYEEGADVMREADAPGGAYKRYDHVPYHPDDLKGKGEPSFTIERDAKEQKRLRKQAGYNGNGAVYEMQPTRHSPSHKNSSVRVRERSRNSAGPSGSQSPKGNSRDADVGAGNNTGKRLSDGIRRRIDNIRRKNDEKA</sequence>
<reference evidence="2 3" key="1">
    <citation type="submission" date="2018-06" db="EMBL/GenBank/DDBJ databases">
        <title>Complete Genomes of Monosporascus.</title>
        <authorList>
            <person name="Robinson A.J."/>
            <person name="Natvig D.O."/>
        </authorList>
    </citation>
    <scope>NUCLEOTIDE SEQUENCE [LARGE SCALE GENOMIC DNA]</scope>
    <source>
        <strain evidence="2 3">CBS 110550</strain>
    </source>
</reference>
<gene>
    <name evidence="2" type="ORF">DL764_007564</name>
</gene>
<evidence type="ECO:0008006" key="4">
    <source>
        <dbReference type="Google" id="ProtNLM"/>
    </source>
</evidence>
<feature type="region of interest" description="Disordered" evidence="1">
    <location>
        <begin position="365"/>
        <end position="384"/>
    </location>
</feature>
<dbReference type="InterPro" id="IPR013226">
    <property type="entry name" value="Pal1"/>
</dbReference>